<reference evidence="10 11" key="1">
    <citation type="journal article" date="2016" name="Nat. Commun.">
        <title>Thousands of microbial genomes shed light on interconnected biogeochemical processes in an aquifer system.</title>
        <authorList>
            <person name="Anantharaman K."/>
            <person name="Brown C.T."/>
            <person name="Hug L.A."/>
            <person name="Sharon I."/>
            <person name="Castelle C.J."/>
            <person name="Probst A.J."/>
            <person name="Thomas B.C."/>
            <person name="Singh A."/>
            <person name="Wilkins M.J."/>
            <person name="Karaoz U."/>
            <person name="Brodie E.L."/>
            <person name="Williams K.H."/>
            <person name="Hubbard S.S."/>
            <person name="Banfield J.F."/>
        </authorList>
    </citation>
    <scope>NUCLEOTIDE SEQUENCE [LARGE SCALE GENOMIC DNA]</scope>
</reference>
<feature type="domain" description="Glycosyltransferase RgtA/B/C/D-like" evidence="9">
    <location>
        <begin position="74"/>
        <end position="241"/>
    </location>
</feature>
<evidence type="ECO:0000313" key="10">
    <source>
        <dbReference type="EMBL" id="OGE36477.1"/>
    </source>
</evidence>
<dbReference type="PANTHER" id="PTHR33908:SF3">
    <property type="entry name" value="UNDECAPRENYL PHOSPHATE-ALPHA-4-AMINO-4-DEOXY-L-ARABINOSE ARABINOSYL TRANSFERASE"/>
    <property type="match status" value="1"/>
</dbReference>
<dbReference type="PANTHER" id="PTHR33908">
    <property type="entry name" value="MANNOSYLTRANSFERASE YKCB-RELATED"/>
    <property type="match status" value="1"/>
</dbReference>
<feature type="transmembrane region" description="Helical" evidence="8">
    <location>
        <begin position="123"/>
        <end position="142"/>
    </location>
</feature>
<keyword evidence="7 8" id="KW-0472">Membrane</keyword>
<keyword evidence="6 8" id="KW-1133">Transmembrane helix</keyword>
<evidence type="ECO:0000256" key="3">
    <source>
        <dbReference type="ARBA" id="ARBA00022676"/>
    </source>
</evidence>
<keyword evidence="2" id="KW-1003">Cell membrane</keyword>
<protein>
    <recommendedName>
        <fullName evidence="9">Glycosyltransferase RgtA/B/C/D-like domain-containing protein</fullName>
    </recommendedName>
</protein>
<feature type="transmembrane region" description="Helical" evidence="8">
    <location>
        <begin position="407"/>
        <end position="429"/>
    </location>
</feature>
<keyword evidence="3" id="KW-0328">Glycosyltransferase</keyword>
<dbReference type="STRING" id="1797780.A3E45_00975"/>
<comment type="caution">
    <text evidence="10">The sequence shown here is derived from an EMBL/GenBank/DDBJ whole genome shotgun (WGS) entry which is preliminary data.</text>
</comment>
<evidence type="ECO:0000259" key="9">
    <source>
        <dbReference type="Pfam" id="PF13231"/>
    </source>
</evidence>
<dbReference type="Proteomes" id="UP000176405">
    <property type="component" value="Unassembled WGS sequence"/>
</dbReference>
<dbReference type="InterPro" id="IPR050297">
    <property type="entry name" value="LipidA_mod_glycosyltrf_83"/>
</dbReference>
<gene>
    <name evidence="10" type="ORF">A3E45_00975</name>
</gene>
<sequence length="567" mass="65020">MFRVKLLSLRQTFFLLLVILLAIFLRFYRLAEFPVQLNHDEVTQLYDAISIAQTGKDIYGNFLPTVFESVHDFKPPFYTYITAVTYFILGAGEATIRVPAAIFGVLTVPAVFFFAFNLLRSANLALLAAFITAISPFEIFFSRKSFENGAGIFFMLVGFSFLMHYLRKRSSRVFLYIGSIVLVLGMYVYFSQAVIIPLLLLFFVVIFRKDFLAAAGQTLKTEKGYLFSILTVLILLVPLLVIVVSNSGSRYRSETVFITQDINLGRLLEYSKTEELFLSGLFRTKIIADYAFNRYLDQLNPVYLFGNGLDLTNQGPLGSGPLLSIQLIFIMLGIWWMVKSPGLVNEKKFVAAWILIGIIPSGVTFEPFSPHRSMMVFTMLNIITAVGVYQTVIYFQKLKVLPLFTKLGIPVGIAGLFAFQLIYFLHVYFVNYPFEKSQNMQYPFKAVSEYARSQYENFDQIIFDPVFGQAAPIVGTGAHYYLAYYGSYPPVKLQQEYRLGTKEREVIFDKFSIRKIEWNEDRYLKNTLLILSPWSIDPKILDQNRDKIIKTFNFYDGQTAFYAMRPN</sequence>
<dbReference type="GO" id="GO:0010041">
    <property type="term" value="P:response to iron(III) ion"/>
    <property type="evidence" value="ECO:0007669"/>
    <property type="project" value="TreeGrafter"/>
</dbReference>
<evidence type="ECO:0000256" key="1">
    <source>
        <dbReference type="ARBA" id="ARBA00004651"/>
    </source>
</evidence>
<comment type="subcellular location">
    <subcellularLocation>
        <location evidence="1">Cell membrane</location>
        <topology evidence="1">Multi-pass membrane protein</topology>
    </subcellularLocation>
</comment>
<dbReference type="GO" id="GO:0016763">
    <property type="term" value="F:pentosyltransferase activity"/>
    <property type="evidence" value="ECO:0007669"/>
    <property type="project" value="TreeGrafter"/>
</dbReference>
<keyword evidence="5 8" id="KW-0812">Transmembrane</keyword>
<keyword evidence="4" id="KW-0808">Transferase</keyword>
<dbReference type="GO" id="GO:0009103">
    <property type="term" value="P:lipopolysaccharide biosynthetic process"/>
    <property type="evidence" value="ECO:0007669"/>
    <property type="project" value="UniProtKB-ARBA"/>
</dbReference>
<name>A0A1F5K6B9_9BACT</name>
<evidence type="ECO:0000313" key="11">
    <source>
        <dbReference type="Proteomes" id="UP000176405"/>
    </source>
</evidence>
<dbReference type="EMBL" id="MFDH01000011">
    <property type="protein sequence ID" value="OGE36477.1"/>
    <property type="molecule type" value="Genomic_DNA"/>
</dbReference>
<dbReference type="GO" id="GO:0005886">
    <property type="term" value="C:plasma membrane"/>
    <property type="evidence" value="ECO:0007669"/>
    <property type="project" value="UniProtKB-SubCell"/>
</dbReference>
<dbReference type="AlphaFoldDB" id="A0A1F5K6B9"/>
<proteinExistence type="predicted"/>
<evidence type="ECO:0000256" key="7">
    <source>
        <dbReference type="ARBA" id="ARBA00023136"/>
    </source>
</evidence>
<feature type="transmembrane region" description="Helical" evidence="8">
    <location>
        <begin position="148"/>
        <end position="166"/>
    </location>
</feature>
<evidence type="ECO:0000256" key="8">
    <source>
        <dbReference type="SAM" id="Phobius"/>
    </source>
</evidence>
<organism evidence="10 11">
    <name type="scientific">Candidatus Daviesbacteria bacterium RIFCSPHIGHO2_12_FULL_43_11</name>
    <dbReference type="NCBI Taxonomy" id="1797780"/>
    <lineage>
        <taxon>Bacteria</taxon>
        <taxon>Candidatus Daviesiibacteriota</taxon>
    </lineage>
</organism>
<evidence type="ECO:0000256" key="2">
    <source>
        <dbReference type="ARBA" id="ARBA00022475"/>
    </source>
</evidence>
<dbReference type="InterPro" id="IPR038731">
    <property type="entry name" value="RgtA/B/C-like"/>
</dbReference>
<accession>A0A1F5K6B9</accession>
<feature type="transmembrane region" description="Helical" evidence="8">
    <location>
        <begin position="224"/>
        <end position="244"/>
    </location>
</feature>
<evidence type="ECO:0000256" key="5">
    <source>
        <dbReference type="ARBA" id="ARBA00022692"/>
    </source>
</evidence>
<dbReference type="Pfam" id="PF13231">
    <property type="entry name" value="PMT_2"/>
    <property type="match status" value="1"/>
</dbReference>
<feature type="transmembrane region" description="Helical" evidence="8">
    <location>
        <begin position="319"/>
        <end position="338"/>
    </location>
</feature>
<feature type="transmembrane region" description="Helical" evidence="8">
    <location>
        <begin position="173"/>
        <end position="189"/>
    </location>
</feature>
<feature type="transmembrane region" description="Helical" evidence="8">
    <location>
        <begin position="350"/>
        <end position="368"/>
    </location>
</feature>
<evidence type="ECO:0000256" key="4">
    <source>
        <dbReference type="ARBA" id="ARBA00022679"/>
    </source>
</evidence>
<feature type="transmembrane region" description="Helical" evidence="8">
    <location>
        <begin position="12"/>
        <end position="31"/>
    </location>
</feature>
<feature type="transmembrane region" description="Helical" evidence="8">
    <location>
        <begin position="374"/>
        <end position="395"/>
    </location>
</feature>
<evidence type="ECO:0000256" key="6">
    <source>
        <dbReference type="ARBA" id="ARBA00022989"/>
    </source>
</evidence>